<dbReference type="InterPro" id="IPR006133">
    <property type="entry name" value="DNA-dir_DNA_pol_B_exonuc"/>
</dbReference>
<dbReference type="Pfam" id="PF00136">
    <property type="entry name" value="DNA_pol_B"/>
    <property type="match status" value="1"/>
</dbReference>
<dbReference type="GO" id="GO:0006261">
    <property type="term" value="P:DNA-templated DNA replication"/>
    <property type="evidence" value="ECO:0007669"/>
    <property type="project" value="TreeGrafter"/>
</dbReference>
<evidence type="ECO:0000313" key="12">
    <source>
        <dbReference type="Proteomes" id="UP000234323"/>
    </source>
</evidence>
<name>A0A2I1H084_9GLOM</name>
<dbReference type="VEuPathDB" id="FungiDB:RhiirFUN_013419"/>
<dbReference type="GO" id="GO:0003677">
    <property type="term" value="F:DNA binding"/>
    <property type="evidence" value="ECO:0007669"/>
    <property type="project" value="UniProtKB-KW"/>
</dbReference>
<dbReference type="GO" id="GO:0003887">
    <property type="term" value="F:DNA-directed DNA polymerase activity"/>
    <property type="evidence" value="ECO:0007669"/>
    <property type="project" value="UniProtKB-KW"/>
</dbReference>
<organism evidence="11 12">
    <name type="scientific">Rhizophagus irregularis</name>
    <dbReference type="NCBI Taxonomy" id="588596"/>
    <lineage>
        <taxon>Eukaryota</taxon>
        <taxon>Fungi</taxon>
        <taxon>Fungi incertae sedis</taxon>
        <taxon>Mucoromycota</taxon>
        <taxon>Glomeromycotina</taxon>
        <taxon>Glomeromycetes</taxon>
        <taxon>Glomerales</taxon>
        <taxon>Glomeraceae</taxon>
        <taxon>Rhizophagus</taxon>
    </lineage>
</organism>
<evidence type="ECO:0000256" key="1">
    <source>
        <dbReference type="ARBA" id="ARBA00012417"/>
    </source>
</evidence>
<dbReference type="EC" id="2.7.7.7" evidence="1"/>
<accession>A0A2I1H084</accession>
<dbReference type="Pfam" id="PF03104">
    <property type="entry name" value="DNA_pol_B_exo1"/>
    <property type="match status" value="1"/>
</dbReference>
<evidence type="ECO:0000256" key="4">
    <source>
        <dbReference type="ARBA" id="ARBA00022932"/>
    </source>
</evidence>
<comment type="catalytic activity">
    <reaction evidence="7">
        <text>DNA(n) + a 2'-deoxyribonucleoside 5'-triphosphate = DNA(n+1) + diphosphate</text>
        <dbReference type="Rhea" id="RHEA:22508"/>
        <dbReference type="Rhea" id="RHEA-COMP:17339"/>
        <dbReference type="Rhea" id="RHEA-COMP:17340"/>
        <dbReference type="ChEBI" id="CHEBI:33019"/>
        <dbReference type="ChEBI" id="CHEBI:61560"/>
        <dbReference type="ChEBI" id="CHEBI:173112"/>
        <dbReference type="EC" id="2.7.7.7"/>
    </reaction>
</comment>
<evidence type="ECO:0000256" key="7">
    <source>
        <dbReference type="ARBA" id="ARBA00049244"/>
    </source>
</evidence>
<dbReference type="PANTHER" id="PTHR10322">
    <property type="entry name" value="DNA POLYMERASE CATALYTIC SUBUNIT"/>
    <property type="match status" value="1"/>
</dbReference>
<dbReference type="SUPFAM" id="SSF56672">
    <property type="entry name" value="DNA/RNA polymerases"/>
    <property type="match status" value="1"/>
</dbReference>
<dbReference type="SUPFAM" id="SSF53098">
    <property type="entry name" value="Ribonuclease H-like"/>
    <property type="match status" value="1"/>
</dbReference>
<dbReference type="InterPro" id="IPR012337">
    <property type="entry name" value="RNaseH-like_sf"/>
</dbReference>
<protein>
    <recommendedName>
        <fullName evidence="6">DNA polymerase delta catalytic subunit</fullName>
        <ecNumber evidence="1">2.7.7.7</ecNumber>
    </recommendedName>
</protein>
<dbReference type="InterPro" id="IPR042087">
    <property type="entry name" value="DNA_pol_B_thumb"/>
</dbReference>
<dbReference type="GO" id="GO:0000166">
    <property type="term" value="F:nucleotide binding"/>
    <property type="evidence" value="ECO:0007669"/>
    <property type="project" value="InterPro"/>
</dbReference>
<evidence type="ECO:0000256" key="8">
    <source>
        <dbReference type="SAM" id="MobiDB-lite"/>
    </source>
</evidence>
<evidence type="ECO:0000259" key="9">
    <source>
        <dbReference type="Pfam" id="PF00136"/>
    </source>
</evidence>
<dbReference type="InterPro" id="IPR050240">
    <property type="entry name" value="DNA_pol_type-B"/>
</dbReference>
<feature type="compositionally biased region" description="Acidic residues" evidence="8">
    <location>
        <begin position="672"/>
        <end position="692"/>
    </location>
</feature>
<dbReference type="EMBL" id="LLXI01001179">
    <property type="protein sequence ID" value="PKY52302.1"/>
    <property type="molecule type" value="Genomic_DNA"/>
</dbReference>
<comment type="caution">
    <text evidence="11">The sequence shown here is derived from an EMBL/GenBank/DDBJ whole genome shotgun (WGS) entry which is preliminary data.</text>
</comment>
<dbReference type="PANTHER" id="PTHR10322:SF23">
    <property type="entry name" value="DNA POLYMERASE DELTA CATALYTIC SUBUNIT"/>
    <property type="match status" value="1"/>
</dbReference>
<evidence type="ECO:0000313" key="11">
    <source>
        <dbReference type="EMBL" id="PKY52302.1"/>
    </source>
</evidence>
<dbReference type="InterPro" id="IPR006134">
    <property type="entry name" value="DNA-dir_DNA_pol_B_multi_dom"/>
</dbReference>
<feature type="region of interest" description="Disordered" evidence="8">
    <location>
        <begin position="663"/>
        <end position="692"/>
    </location>
</feature>
<reference evidence="11 12" key="1">
    <citation type="submission" date="2015-10" db="EMBL/GenBank/DDBJ databases">
        <title>Genome analyses suggest a sexual origin of heterokaryosis in a supposedly ancient asexual fungus.</title>
        <authorList>
            <person name="Ropars J."/>
            <person name="Sedzielewska K."/>
            <person name="Noel J."/>
            <person name="Charron P."/>
            <person name="Farinelli L."/>
            <person name="Marton T."/>
            <person name="Kruger M."/>
            <person name="Pelin A."/>
            <person name="Brachmann A."/>
            <person name="Corradi N."/>
        </authorList>
    </citation>
    <scope>NUCLEOTIDE SEQUENCE [LARGE SCALE GENOMIC DNA]</scope>
    <source>
        <strain evidence="11 12">A4</strain>
    </source>
</reference>
<proteinExistence type="predicted"/>
<sequence>SVKHWDRNKALKAVREVGISTASDDLNPTYYYRKVAREKRLPLSSWVTLSNYFHDHIQRGYLYHFQVSVNNYNPTSEDDYNNPLFSSALSRDRTLVLTWDIETYSSLGLGKFPTAQSDESNVFMICMSVHWKDDPNPLKQICLVDVETAPDPRWTTIICGNQVNLLKAFALCWKLLASDIQIGFNDSQYDWRFIVEKAKKLEVLEWMYNQMSLKPSSLEKITKWQYQYNKIKVNDRDFHSKHLKIPGCVAIDVRPLGMKVRNLLSADAWREGILTSTIPCEQTETGKYPGAYVFPPGKKEELEKEISLAEARGGDGTDALKSEYSSVYFIVACLDAKQLALKVYMNTFYGEAGNSGSPFFLRALAGGSKGFGVKYGDTNSLYLVCPEEYFRECDEKYISEKISKEKYWKEMVGISMEAMSELRGEVNDFLREDNRSPYLKMAYEEVLFPVVFTGKKKYYGIPHISKPNFNNKLFIRGVETVKRGQSKHFREMDKKVMEESMGLNNDNTRTLHRIVEDVLKETINDISQIDLNGVVKTAVWKPDKNNKSVQRFISRMQDRHTREEADAKWRIKKGLTPEPYLYEIPEPGERFEYIVVENDSLQKVGDKMEYPEVVRRLGKKIDISYYLKTVVGLCARFINYDERHQPSSEIVLGILKKLKDGNKAGDNKADDGGMDEDDLDEDEEDEDEMDEDEEGARIYAKKLFDTTYADKGERLTNNSYCQSFLNALDKQEESIRLKLSSLLKEISGIDIGYRESMYKLVTKKRAMSLEQYLTSYYLDKCKLLANFRNIWYKVVGLEITRYRTLLKLQDSKKDDSSEADIDEIIELYG</sequence>
<dbReference type="InterPro" id="IPR023211">
    <property type="entry name" value="DNA_pol_palm_dom_sf"/>
</dbReference>
<keyword evidence="4" id="KW-0239">DNA-directed DNA polymerase</keyword>
<dbReference type="Gene3D" id="3.90.1600.10">
    <property type="entry name" value="Palm domain of DNA polymerase"/>
    <property type="match status" value="1"/>
</dbReference>
<feature type="non-terminal residue" evidence="11">
    <location>
        <position position="1"/>
    </location>
</feature>
<dbReference type="InterPro" id="IPR036397">
    <property type="entry name" value="RNaseH_sf"/>
</dbReference>
<feature type="domain" description="DNA-directed DNA polymerase family B multifunctional" evidence="9">
    <location>
        <begin position="417"/>
        <end position="637"/>
    </location>
</feature>
<evidence type="ECO:0000256" key="3">
    <source>
        <dbReference type="ARBA" id="ARBA00022695"/>
    </source>
</evidence>
<dbReference type="Gene3D" id="1.10.132.60">
    <property type="entry name" value="DNA polymerase family B, C-terminal domain"/>
    <property type="match status" value="1"/>
</dbReference>
<feature type="domain" description="DNA-directed DNA polymerase family B exonuclease" evidence="10">
    <location>
        <begin position="31"/>
        <end position="259"/>
    </location>
</feature>
<dbReference type="VEuPathDB" id="FungiDB:FUN_004901"/>
<keyword evidence="12" id="KW-1185">Reference proteome</keyword>
<dbReference type="AlphaFoldDB" id="A0A2I1H084"/>
<evidence type="ECO:0000256" key="5">
    <source>
        <dbReference type="ARBA" id="ARBA00023125"/>
    </source>
</evidence>
<evidence type="ECO:0000256" key="2">
    <source>
        <dbReference type="ARBA" id="ARBA00022679"/>
    </source>
</evidence>
<dbReference type="VEuPathDB" id="FungiDB:RhiirA1_477840"/>
<evidence type="ECO:0000256" key="6">
    <source>
        <dbReference type="ARBA" id="ARBA00024411"/>
    </source>
</evidence>
<keyword evidence="5" id="KW-0238">DNA-binding</keyword>
<evidence type="ECO:0000259" key="10">
    <source>
        <dbReference type="Pfam" id="PF03104"/>
    </source>
</evidence>
<keyword evidence="2" id="KW-0808">Transferase</keyword>
<dbReference type="InterPro" id="IPR043502">
    <property type="entry name" value="DNA/RNA_pol_sf"/>
</dbReference>
<keyword evidence="3" id="KW-0548">Nucleotidyltransferase</keyword>
<dbReference type="VEuPathDB" id="FungiDB:RhiirA1_471823"/>
<gene>
    <name evidence="11" type="ORF">RhiirA4_496215</name>
</gene>
<dbReference type="Gene3D" id="3.30.420.10">
    <property type="entry name" value="Ribonuclease H-like superfamily/Ribonuclease H"/>
    <property type="match status" value="1"/>
</dbReference>
<dbReference type="Proteomes" id="UP000234323">
    <property type="component" value="Unassembled WGS sequence"/>
</dbReference>